<name>A0ABT4XXZ2_METRE</name>
<evidence type="ECO:0000313" key="2">
    <source>
        <dbReference type="Proteomes" id="UP001211689"/>
    </source>
</evidence>
<organism evidence="1 2">
    <name type="scientific">Metapseudomonas resinovorans</name>
    <name type="common">Pseudomonas resinovorans</name>
    <dbReference type="NCBI Taxonomy" id="53412"/>
    <lineage>
        <taxon>Bacteria</taxon>
        <taxon>Pseudomonadati</taxon>
        <taxon>Pseudomonadota</taxon>
        <taxon>Gammaproteobacteria</taxon>
        <taxon>Pseudomonadales</taxon>
        <taxon>Pseudomonadaceae</taxon>
        <taxon>Metapseudomonas</taxon>
    </lineage>
</organism>
<sequence>MDKVLKDERWKVAGKTIRQLIVELETFEDKDLVVEISADGGVSGKSISLVGKIDGKCMLIHIE</sequence>
<gene>
    <name evidence="1" type="ORF">NNO07_00030</name>
</gene>
<accession>A0ABT4XXZ2</accession>
<dbReference type="EMBL" id="JANEWF010000001">
    <property type="protein sequence ID" value="MDA8481436.1"/>
    <property type="molecule type" value="Genomic_DNA"/>
</dbReference>
<protein>
    <submittedName>
        <fullName evidence="1">Uncharacterized protein</fullName>
    </submittedName>
</protein>
<reference evidence="1 2" key="1">
    <citation type="submission" date="2022-07" db="EMBL/GenBank/DDBJ databases">
        <title>Genome Analysis of Selected Gammaproteobacteria from Nigerian Food snails.</title>
        <authorList>
            <person name="Okafor A.C."/>
        </authorList>
    </citation>
    <scope>NUCLEOTIDE SEQUENCE [LARGE SCALE GENOMIC DNA]</scope>
    <source>
        <strain evidence="1 2">Awg 2</strain>
    </source>
</reference>
<dbReference type="RefSeq" id="WP_271469757.1">
    <property type="nucleotide sequence ID" value="NZ_JANEWF010000001.1"/>
</dbReference>
<evidence type="ECO:0000313" key="1">
    <source>
        <dbReference type="EMBL" id="MDA8481436.1"/>
    </source>
</evidence>
<proteinExistence type="predicted"/>
<keyword evidence="2" id="KW-1185">Reference proteome</keyword>
<dbReference type="Proteomes" id="UP001211689">
    <property type="component" value="Unassembled WGS sequence"/>
</dbReference>
<comment type="caution">
    <text evidence="1">The sequence shown here is derived from an EMBL/GenBank/DDBJ whole genome shotgun (WGS) entry which is preliminary data.</text>
</comment>